<keyword evidence="1" id="KW-1133">Transmembrane helix</keyword>
<organism evidence="2 3">
    <name type="scientific">Alcanivorax sediminis</name>
    <dbReference type="NCBI Taxonomy" id="2663008"/>
    <lineage>
        <taxon>Bacteria</taxon>
        <taxon>Pseudomonadati</taxon>
        <taxon>Pseudomonadota</taxon>
        <taxon>Gammaproteobacteria</taxon>
        <taxon>Oceanospirillales</taxon>
        <taxon>Alcanivoracaceae</taxon>
        <taxon>Alcanivorax</taxon>
    </lineage>
</organism>
<protein>
    <submittedName>
        <fullName evidence="2">TIGR03982 family His-Xaa-Ser system protein</fullName>
    </submittedName>
</protein>
<keyword evidence="3" id="KW-1185">Reference proteome</keyword>
<comment type="caution">
    <text evidence="2">The sequence shown here is derived from an EMBL/GenBank/DDBJ whole genome shotgun (WGS) entry which is preliminary data.</text>
</comment>
<proteinExistence type="predicted"/>
<dbReference type="Proteomes" id="UP000469421">
    <property type="component" value="Unassembled WGS sequence"/>
</dbReference>
<reference evidence="2 3" key="1">
    <citation type="submission" date="2019-10" db="EMBL/GenBank/DDBJ databases">
        <title>Alcanivorax sp.PA15-N-34 draft genome sequence.</title>
        <authorList>
            <person name="Liao X."/>
            <person name="Shao Z."/>
        </authorList>
    </citation>
    <scope>NUCLEOTIDE SEQUENCE [LARGE SCALE GENOMIC DNA]</scope>
    <source>
        <strain evidence="2 3">PA15-N-34</strain>
    </source>
</reference>
<feature type="transmembrane region" description="Helical" evidence="1">
    <location>
        <begin position="6"/>
        <end position="33"/>
    </location>
</feature>
<evidence type="ECO:0000313" key="2">
    <source>
        <dbReference type="EMBL" id="MQX53574.1"/>
    </source>
</evidence>
<evidence type="ECO:0000256" key="1">
    <source>
        <dbReference type="SAM" id="Phobius"/>
    </source>
</evidence>
<keyword evidence="1" id="KW-0472">Membrane</keyword>
<evidence type="ECO:0000313" key="3">
    <source>
        <dbReference type="Proteomes" id="UP000469421"/>
    </source>
</evidence>
<dbReference type="RefSeq" id="WP_153500950.1">
    <property type="nucleotide sequence ID" value="NZ_WIRE01000001.1"/>
</dbReference>
<sequence>MILNLIFKSLVSLFCVMWILKNVVFPVSVYLVYSEKYILLSSACANAMDESWFSDQYKDGMLESSSKVHLLVCHEYDKTRKIMLFSGLDENVLSYLGLEALEINQHSAEKLVEQHRFRER</sequence>
<dbReference type="InterPro" id="IPR023814">
    <property type="entry name" value="His-Xaa-Ser_sys"/>
</dbReference>
<name>A0A6N7LWJ5_9GAMM</name>
<gene>
    <name evidence="2" type="ORF">GFN93_09960</name>
</gene>
<keyword evidence="1" id="KW-0812">Transmembrane</keyword>
<dbReference type="EMBL" id="WIRE01000001">
    <property type="protein sequence ID" value="MQX53574.1"/>
    <property type="molecule type" value="Genomic_DNA"/>
</dbReference>
<dbReference type="NCBIfam" id="TIGR03982">
    <property type="entry name" value="TIGR03982 family His-Xaa-Ser system protein"/>
    <property type="match status" value="1"/>
</dbReference>
<dbReference type="AlphaFoldDB" id="A0A6N7LWJ5"/>
<accession>A0A6N7LWJ5</accession>